<accession>X6NHK9</accession>
<comment type="caution">
    <text evidence="3">The sequence shown here is derived from an EMBL/GenBank/DDBJ whole genome shotgun (WGS) entry which is preliminary data.</text>
</comment>
<evidence type="ECO:0000313" key="3">
    <source>
        <dbReference type="EMBL" id="ETO25810.1"/>
    </source>
</evidence>
<keyword evidence="2" id="KW-0472">Membrane</keyword>
<evidence type="ECO:0000256" key="1">
    <source>
        <dbReference type="SAM" id="MobiDB-lite"/>
    </source>
</evidence>
<organism evidence="3 4">
    <name type="scientific">Reticulomyxa filosa</name>
    <dbReference type="NCBI Taxonomy" id="46433"/>
    <lineage>
        <taxon>Eukaryota</taxon>
        <taxon>Sar</taxon>
        <taxon>Rhizaria</taxon>
        <taxon>Retaria</taxon>
        <taxon>Foraminifera</taxon>
        <taxon>Monothalamids</taxon>
        <taxon>Reticulomyxidae</taxon>
        <taxon>Reticulomyxa</taxon>
    </lineage>
</organism>
<feature type="transmembrane region" description="Helical" evidence="2">
    <location>
        <begin position="144"/>
        <end position="164"/>
    </location>
</feature>
<dbReference type="EMBL" id="ASPP01008269">
    <property type="protein sequence ID" value="ETO25810.1"/>
    <property type="molecule type" value="Genomic_DNA"/>
</dbReference>
<feature type="region of interest" description="Disordered" evidence="1">
    <location>
        <begin position="67"/>
        <end position="98"/>
    </location>
</feature>
<sequence length="206" mass="24009">MEKKKKRSRDENLYSPEVEVNLSDDDKDKPIQKTKKNDTQITEGLMRKENSDIWSALSLLTTAMQNESPLPSVQPQNQPYQATSHLHNSNPLPNTFQSNAYPSPVYPQSINNQTYLPLDPRVTKRNRIERKRAEGLIKGHGEEIIAFFFSEISFLFVYLMGVLVFRLCLYNYESFQIFPSNISIFFQILKMKKKFLNILSCWQHLA</sequence>
<protein>
    <submittedName>
        <fullName evidence="3">Uncharacterized protein</fullName>
    </submittedName>
</protein>
<evidence type="ECO:0000313" key="4">
    <source>
        <dbReference type="Proteomes" id="UP000023152"/>
    </source>
</evidence>
<keyword evidence="2" id="KW-0812">Transmembrane</keyword>
<dbReference type="AlphaFoldDB" id="X6NHK9"/>
<name>X6NHK9_RETFI</name>
<keyword evidence="4" id="KW-1185">Reference proteome</keyword>
<keyword evidence="2" id="KW-1133">Transmembrane helix</keyword>
<gene>
    <name evidence="3" type="ORF">RFI_11327</name>
</gene>
<feature type="region of interest" description="Disordered" evidence="1">
    <location>
        <begin position="1"/>
        <end position="40"/>
    </location>
</feature>
<feature type="compositionally biased region" description="Basic and acidic residues" evidence="1">
    <location>
        <begin position="24"/>
        <end position="38"/>
    </location>
</feature>
<feature type="compositionally biased region" description="Basic and acidic residues" evidence="1">
    <location>
        <begin position="1"/>
        <end position="12"/>
    </location>
</feature>
<dbReference type="Proteomes" id="UP000023152">
    <property type="component" value="Unassembled WGS sequence"/>
</dbReference>
<proteinExistence type="predicted"/>
<reference evidence="3 4" key="1">
    <citation type="journal article" date="2013" name="Curr. Biol.">
        <title>The Genome of the Foraminiferan Reticulomyxa filosa.</title>
        <authorList>
            <person name="Glockner G."/>
            <person name="Hulsmann N."/>
            <person name="Schleicher M."/>
            <person name="Noegel A.A."/>
            <person name="Eichinger L."/>
            <person name="Gallinger C."/>
            <person name="Pawlowski J."/>
            <person name="Sierra R."/>
            <person name="Euteneuer U."/>
            <person name="Pillet L."/>
            <person name="Moustafa A."/>
            <person name="Platzer M."/>
            <person name="Groth M."/>
            <person name="Szafranski K."/>
            <person name="Schliwa M."/>
        </authorList>
    </citation>
    <scope>NUCLEOTIDE SEQUENCE [LARGE SCALE GENOMIC DNA]</scope>
</reference>
<evidence type="ECO:0000256" key="2">
    <source>
        <dbReference type="SAM" id="Phobius"/>
    </source>
</evidence>